<feature type="domain" description="HTH cro/C1-type" evidence="1">
    <location>
        <begin position="29"/>
        <end position="80"/>
    </location>
</feature>
<reference evidence="2" key="1">
    <citation type="submission" date="2020-07" db="EMBL/GenBank/DDBJ databases">
        <title>Comparative genomics analyses of Lactobacillus crispatus isolated from different ecological niches.</title>
        <authorList>
            <person name="Mancino W."/>
            <person name="Mancabelli L."/>
            <person name="Lugli G.A."/>
            <person name="Milani C."/>
            <person name="Viappiani A."/>
            <person name="Anzalone R."/>
            <person name="Longhi G."/>
            <person name="Ventura M."/>
            <person name="Turroni F."/>
        </authorList>
    </citation>
    <scope>NUCLEOTIDE SEQUENCE</scope>
    <source>
        <strain evidence="2">LB65</strain>
    </source>
</reference>
<dbReference type="InterPro" id="IPR001387">
    <property type="entry name" value="Cro/C1-type_HTH"/>
</dbReference>
<organism evidence="2 3">
    <name type="scientific">Lactobacillus crispatus</name>
    <dbReference type="NCBI Taxonomy" id="47770"/>
    <lineage>
        <taxon>Bacteria</taxon>
        <taxon>Bacillati</taxon>
        <taxon>Bacillota</taxon>
        <taxon>Bacilli</taxon>
        <taxon>Lactobacillales</taxon>
        <taxon>Lactobacillaceae</taxon>
        <taxon>Lactobacillus</taxon>
    </lineage>
</organism>
<protein>
    <submittedName>
        <fullName evidence="2">Transcriptional regulator</fullName>
    </submittedName>
</protein>
<dbReference type="Proteomes" id="UP001194414">
    <property type="component" value="Unassembled WGS sequence"/>
</dbReference>
<dbReference type="PROSITE" id="PS50943">
    <property type="entry name" value="HTH_CROC1"/>
    <property type="match status" value="1"/>
</dbReference>
<dbReference type="InterPro" id="IPR010982">
    <property type="entry name" value="Lambda_DNA-bd_dom_sf"/>
</dbReference>
<sequence>MSSKNMLFSILFYLESEETHAMIEFERTKELAKKRKMSLLEVNDKAGLGKRSIYNWKSRKPGIMALGAVAKVLHTSVDYLSGITDDPAPSVQDTVNLEDEVPYSYYGHPVPKEYLDMVRELMKRDIKQREARKNGRGQ</sequence>
<evidence type="ECO:0000259" key="1">
    <source>
        <dbReference type="PROSITE" id="PS50943"/>
    </source>
</evidence>
<dbReference type="SUPFAM" id="SSF47413">
    <property type="entry name" value="lambda repressor-like DNA-binding domains"/>
    <property type="match status" value="1"/>
</dbReference>
<accession>A0AAW4DP05</accession>
<gene>
    <name evidence="2" type="ORF">HYQ56_1998</name>
</gene>
<dbReference type="AlphaFoldDB" id="A0AAW4DP05"/>
<proteinExistence type="predicted"/>
<dbReference type="EMBL" id="JACCPP010000027">
    <property type="protein sequence ID" value="MBI1709006.1"/>
    <property type="molecule type" value="Genomic_DNA"/>
</dbReference>
<name>A0AAW4DP05_9LACO</name>
<evidence type="ECO:0000313" key="2">
    <source>
        <dbReference type="EMBL" id="MBI1709006.1"/>
    </source>
</evidence>
<dbReference type="GO" id="GO:0003677">
    <property type="term" value="F:DNA binding"/>
    <property type="evidence" value="ECO:0007669"/>
    <property type="project" value="InterPro"/>
</dbReference>
<dbReference type="Gene3D" id="1.10.260.40">
    <property type="entry name" value="lambda repressor-like DNA-binding domains"/>
    <property type="match status" value="1"/>
</dbReference>
<comment type="caution">
    <text evidence="2">The sequence shown here is derived from an EMBL/GenBank/DDBJ whole genome shotgun (WGS) entry which is preliminary data.</text>
</comment>
<evidence type="ECO:0000313" key="3">
    <source>
        <dbReference type="Proteomes" id="UP001194414"/>
    </source>
</evidence>